<gene>
    <name evidence="2" type="ORF">HN018_22780</name>
</gene>
<evidence type="ECO:0000313" key="2">
    <source>
        <dbReference type="EMBL" id="QKE93029.1"/>
    </source>
</evidence>
<dbReference type="KEGG" id="lck:HN018_22780"/>
<keyword evidence="3" id="KW-1185">Reference proteome</keyword>
<evidence type="ECO:0000256" key="1">
    <source>
        <dbReference type="SAM" id="MobiDB-lite"/>
    </source>
</evidence>
<organism evidence="2 3">
    <name type="scientific">Lichenicola cladoniae</name>
    <dbReference type="NCBI Taxonomy" id="1484109"/>
    <lineage>
        <taxon>Bacteria</taxon>
        <taxon>Pseudomonadati</taxon>
        <taxon>Pseudomonadota</taxon>
        <taxon>Alphaproteobacteria</taxon>
        <taxon>Acetobacterales</taxon>
        <taxon>Acetobacteraceae</taxon>
        <taxon>Lichenicola</taxon>
    </lineage>
</organism>
<dbReference type="EMBL" id="CP053709">
    <property type="protein sequence ID" value="QKE93029.1"/>
    <property type="molecule type" value="Genomic_DNA"/>
</dbReference>
<name>A0A6M8HWS9_9PROT</name>
<dbReference type="Proteomes" id="UP000500767">
    <property type="component" value="Plasmid unnamed1"/>
</dbReference>
<reference evidence="2 3" key="1">
    <citation type="journal article" date="2014" name="World J. Microbiol. Biotechnol.">
        <title>Biodiversity and physiological characteristics of Antarctic and Arctic lichens-associated bacteria.</title>
        <authorList>
            <person name="Lee Y.M."/>
            <person name="Kim E.H."/>
            <person name="Lee H.K."/>
            <person name="Hong S.G."/>
        </authorList>
    </citation>
    <scope>NUCLEOTIDE SEQUENCE [LARGE SCALE GENOMIC DNA]</scope>
    <source>
        <strain evidence="2 3">PAMC 26569</strain>
        <plasmid evidence="2">unnamed1</plasmid>
    </source>
</reference>
<geneLocation type="plasmid" evidence="2 3">
    <name>unnamed1</name>
</geneLocation>
<feature type="region of interest" description="Disordered" evidence="1">
    <location>
        <begin position="53"/>
        <end position="101"/>
    </location>
</feature>
<accession>A0A6M8HWS9</accession>
<feature type="compositionally biased region" description="Basic and acidic residues" evidence="1">
    <location>
        <begin position="73"/>
        <end position="86"/>
    </location>
</feature>
<feature type="compositionally biased region" description="Polar residues" evidence="1">
    <location>
        <begin position="157"/>
        <end position="170"/>
    </location>
</feature>
<proteinExistence type="predicted"/>
<evidence type="ECO:0000313" key="3">
    <source>
        <dbReference type="Proteomes" id="UP000500767"/>
    </source>
</evidence>
<keyword evidence="2" id="KW-0614">Plasmid</keyword>
<protein>
    <submittedName>
        <fullName evidence="2">Uncharacterized protein</fullName>
    </submittedName>
</protein>
<dbReference type="RefSeq" id="WP_171836879.1">
    <property type="nucleotide sequence ID" value="NZ_CP053709.1"/>
</dbReference>
<feature type="region of interest" description="Disordered" evidence="1">
    <location>
        <begin position="151"/>
        <end position="170"/>
    </location>
</feature>
<sequence>MNGCIMLLARNTCRRWSHWAMEDHPPRPSGRDLSGQMHHESLLLGFTRDRWAQSSGPIRHSASRIGQRAGNRPSDRHNGCKEDGKPDPGLGSSDAGDGGCGGVMALPVDRVRHLLPVPSWPDGHPPVVNEQPQQARGLYYHEDCHHQDIGREDQQFHCRSQSGRAPASGS</sequence>
<dbReference type="AlphaFoldDB" id="A0A6M8HWS9"/>